<feature type="compositionally biased region" description="Polar residues" evidence="5">
    <location>
        <begin position="926"/>
        <end position="935"/>
    </location>
</feature>
<evidence type="ECO:0000259" key="6">
    <source>
        <dbReference type="PROSITE" id="PS50003"/>
    </source>
</evidence>
<dbReference type="InterPro" id="IPR041681">
    <property type="entry name" value="PH_9"/>
</dbReference>
<dbReference type="InterPro" id="IPR018159">
    <property type="entry name" value="Spectrin/alpha-actinin"/>
</dbReference>
<evidence type="ECO:0000256" key="1">
    <source>
        <dbReference type="ARBA" id="ARBA00006826"/>
    </source>
</evidence>
<dbReference type="WBParaSite" id="jg7880">
    <property type="protein sequence ID" value="jg7880"/>
    <property type="gene ID" value="jg7880"/>
</dbReference>
<proteinExistence type="inferred from homology"/>
<accession>A0A915ENZ4</accession>
<feature type="compositionally biased region" description="Polar residues" evidence="5">
    <location>
        <begin position="688"/>
        <end position="734"/>
    </location>
</feature>
<dbReference type="SMART" id="SM00150">
    <property type="entry name" value="SPEC"/>
    <property type="match status" value="5"/>
</dbReference>
<keyword evidence="2" id="KW-0117">Actin capping</keyword>
<evidence type="ECO:0000256" key="2">
    <source>
        <dbReference type="ARBA" id="ARBA00022467"/>
    </source>
</evidence>
<feature type="region of interest" description="Disordered" evidence="5">
    <location>
        <begin position="984"/>
        <end position="1008"/>
    </location>
</feature>
<feature type="compositionally biased region" description="Basic and acidic residues" evidence="5">
    <location>
        <begin position="662"/>
        <end position="680"/>
    </location>
</feature>
<dbReference type="Proteomes" id="UP000887574">
    <property type="component" value="Unplaced"/>
</dbReference>
<dbReference type="InterPro" id="IPR001605">
    <property type="entry name" value="PH_dom-spectrin-type"/>
</dbReference>
<evidence type="ECO:0000256" key="3">
    <source>
        <dbReference type="ARBA" id="ARBA00022737"/>
    </source>
</evidence>
<reference evidence="8" key="1">
    <citation type="submission" date="2022-11" db="UniProtKB">
        <authorList>
            <consortium name="WormBaseParasite"/>
        </authorList>
    </citation>
    <scope>IDENTIFICATION</scope>
</reference>
<dbReference type="Pfam" id="PF15410">
    <property type="entry name" value="PH_9"/>
    <property type="match status" value="1"/>
</dbReference>
<feature type="compositionally biased region" description="Basic and acidic residues" evidence="5">
    <location>
        <begin position="941"/>
        <end position="957"/>
    </location>
</feature>
<evidence type="ECO:0000313" key="7">
    <source>
        <dbReference type="Proteomes" id="UP000887574"/>
    </source>
</evidence>
<dbReference type="SMART" id="SM00233">
    <property type="entry name" value="PH"/>
    <property type="match status" value="1"/>
</dbReference>
<sequence>MERTQNKIFQKAKLLKEFYEAYQLKLDELEKWLDHVEHGLATNDHGEDIQSVENLINKHNELLTGIETKRTLVEDTVKKSKKLKFTSSENENFNDQLAQSENILQRFEGLREPCQIRSENLNDKKLSEIRAARLAESLLSQVYYAEASEAEQWMRELLPLVANQDAGFNQSSAEAHLRRLVSLEQEIDNFADQIKKLNKMCQEMTSAQHFDSHQLTNRQVKLEELFETLVRESSRRRAQLIDASRYYAFVRQVDDLIHLTENENYGSDLEDCIQLTEQFEQIMRELSSAGDRVAAVMKFQEELLRSNHPNAGSIRAKASDLSHLWREVNEAANDRQQALMDGKTFTTLTPKLTKYLTSVDVAVVKGFIQKHDDFLHALYVMEKQSTEICKEADRIIQLFPRTQEHIEVRRSELIEQLKDVQDGGRKFSERLAQAQNNQAYFQNYRDLMAWIYQMYVCITGEALPRNVVGCEELSVRHGEYRIEIKSHEPQKDAFVLSGRKMIQSGNALSQEIGKKIEDLELGFTQLYEVWHRRQQVYEENEDVQKWLYNAEFLENWLAEREQYLTEDWYTVESVENVEDLIRHFDDFLATLNAQSPHFEALKRLTKLEQSYAKMRSEERVVENGIDGGMALRRRESGLGGASSIGAAVEPNRRDTQQIKTLEKKKILQEKRQERERRKTQEISLMKRTPSQENADFLASTTLPRVRNRASSTSLQQEQIQSTAQPPSATSSRPISQVIDTPLTSERQMIKRVPSGKIPGFTTRRAQSIKKMRQWDDLKSIDMHGYIDRKQELQGGGKKATFRSWKNYYAILCGQLLCFFKDEESFMDNVAAAPPVYIRNAMCGIYPDYVKKKHTFKLNSSDGAEYLFSAENNFKMIEWVEKINFHAQLAPPNQLTSFQQGSNEGLPMYSPPSNPSNELMRSHTLELHTSSSNRNSIYLGDDDPRKSSTLDPRRPTSAEMKDLLSEFSARIPNNFITMSMNTDSLKSKKRSGFNLFKRSSKTAQKDVSK</sequence>
<evidence type="ECO:0000256" key="4">
    <source>
        <dbReference type="SAM" id="Coils"/>
    </source>
</evidence>
<dbReference type="InterPro" id="IPR001849">
    <property type="entry name" value="PH_domain"/>
</dbReference>
<dbReference type="FunFam" id="2.30.29.30:FF:000024">
    <property type="entry name" value="Spectrin beta chain"/>
    <property type="match status" value="1"/>
</dbReference>
<dbReference type="GO" id="GO:0005543">
    <property type="term" value="F:phospholipid binding"/>
    <property type="evidence" value="ECO:0007669"/>
    <property type="project" value="InterPro"/>
</dbReference>
<dbReference type="Gene3D" id="2.30.29.30">
    <property type="entry name" value="Pleckstrin-homology domain (PH domain)/Phosphotyrosine-binding domain (PTB)"/>
    <property type="match status" value="1"/>
</dbReference>
<dbReference type="AlphaFoldDB" id="A0A915ENZ4"/>
<dbReference type="PROSITE" id="PS50003">
    <property type="entry name" value="PH_DOMAIN"/>
    <property type="match status" value="1"/>
</dbReference>
<protein>
    <submittedName>
        <fullName evidence="8">PH domain-containing protein</fullName>
    </submittedName>
</protein>
<keyword evidence="7" id="KW-1185">Reference proteome</keyword>
<dbReference type="PRINTS" id="PR00683">
    <property type="entry name" value="SPECTRINPH"/>
</dbReference>
<dbReference type="GO" id="GO:0051693">
    <property type="term" value="P:actin filament capping"/>
    <property type="evidence" value="ECO:0007669"/>
    <property type="project" value="UniProtKB-KW"/>
</dbReference>
<feature type="region of interest" description="Disordered" evidence="5">
    <location>
        <begin position="662"/>
        <end position="734"/>
    </location>
</feature>
<keyword evidence="4" id="KW-0175">Coiled coil</keyword>
<comment type="similarity">
    <text evidence="1">Belongs to the spectrin family.</text>
</comment>
<dbReference type="SUPFAM" id="SSF50729">
    <property type="entry name" value="PH domain-like"/>
    <property type="match status" value="1"/>
</dbReference>
<dbReference type="Gene3D" id="1.20.58.60">
    <property type="match status" value="5"/>
</dbReference>
<keyword evidence="3" id="KW-0677">Repeat</keyword>
<dbReference type="Pfam" id="PF00435">
    <property type="entry name" value="Spectrin"/>
    <property type="match status" value="5"/>
</dbReference>
<dbReference type="SUPFAM" id="SSF46966">
    <property type="entry name" value="Spectrin repeat"/>
    <property type="match status" value="5"/>
</dbReference>
<feature type="compositionally biased region" description="Polar residues" evidence="5">
    <location>
        <begin position="893"/>
        <end position="902"/>
    </location>
</feature>
<dbReference type="CDD" id="cd00176">
    <property type="entry name" value="SPEC"/>
    <property type="match status" value="2"/>
</dbReference>
<feature type="coiled-coil region" evidence="4">
    <location>
        <begin position="173"/>
        <end position="207"/>
    </location>
</feature>
<organism evidence="7 8">
    <name type="scientific">Ditylenchus dipsaci</name>
    <dbReference type="NCBI Taxonomy" id="166011"/>
    <lineage>
        <taxon>Eukaryota</taxon>
        <taxon>Metazoa</taxon>
        <taxon>Ecdysozoa</taxon>
        <taxon>Nematoda</taxon>
        <taxon>Chromadorea</taxon>
        <taxon>Rhabditida</taxon>
        <taxon>Tylenchina</taxon>
        <taxon>Tylenchomorpha</taxon>
        <taxon>Sphaerularioidea</taxon>
        <taxon>Anguinidae</taxon>
        <taxon>Anguininae</taxon>
        <taxon>Ditylenchus</taxon>
    </lineage>
</organism>
<name>A0A915ENZ4_9BILA</name>
<dbReference type="InterPro" id="IPR002017">
    <property type="entry name" value="Spectrin_repeat"/>
</dbReference>
<dbReference type="InterPro" id="IPR011993">
    <property type="entry name" value="PH-like_dom_sf"/>
</dbReference>
<dbReference type="CDD" id="cd10571">
    <property type="entry name" value="PH_beta_spectrin"/>
    <property type="match status" value="1"/>
</dbReference>
<evidence type="ECO:0000313" key="8">
    <source>
        <dbReference type="WBParaSite" id="jg7880"/>
    </source>
</evidence>
<dbReference type="PANTHER" id="PTHR11915">
    <property type="entry name" value="SPECTRIN/FILAMIN RELATED CYTOSKELETAL PROTEIN"/>
    <property type="match status" value="1"/>
</dbReference>
<evidence type="ECO:0000256" key="5">
    <source>
        <dbReference type="SAM" id="MobiDB-lite"/>
    </source>
</evidence>
<feature type="region of interest" description="Disordered" evidence="5">
    <location>
        <begin position="893"/>
        <end position="957"/>
    </location>
</feature>
<feature type="domain" description="PH" evidence="6">
    <location>
        <begin position="779"/>
        <end position="887"/>
    </location>
</feature>